<dbReference type="AlphaFoldDB" id="A0A429ZJU4"/>
<dbReference type="NCBIfam" id="TIGR00762">
    <property type="entry name" value="DegV"/>
    <property type="match status" value="1"/>
</dbReference>
<dbReference type="Gene3D" id="3.40.50.10170">
    <property type="match status" value="1"/>
</dbReference>
<gene>
    <name evidence="3" type="ORF">CBF35_10965</name>
</gene>
<evidence type="ECO:0000313" key="3">
    <source>
        <dbReference type="EMBL" id="RST93968.1"/>
    </source>
</evidence>
<feature type="domain" description="DhaL" evidence="2">
    <location>
        <begin position="12"/>
        <end position="200"/>
    </location>
</feature>
<dbReference type="InterPro" id="IPR003797">
    <property type="entry name" value="DegV"/>
</dbReference>
<dbReference type="Gene3D" id="1.25.40.340">
    <property type="match status" value="1"/>
</dbReference>
<accession>A0A429ZJU4</accession>
<dbReference type="Pfam" id="PF21645">
    <property type="entry name" value="FakA-like_M"/>
    <property type="match status" value="1"/>
</dbReference>
<dbReference type="GO" id="GO:0004371">
    <property type="term" value="F:glycerone kinase activity"/>
    <property type="evidence" value="ECO:0007669"/>
    <property type="project" value="InterPro"/>
</dbReference>
<dbReference type="Pfam" id="PF02645">
    <property type="entry name" value="DegV"/>
    <property type="match status" value="1"/>
</dbReference>
<dbReference type="InterPro" id="IPR033470">
    <property type="entry name" value="FakA-like_C"/>
</dbReference>
<evidence type="ECO:0000256" key="1">
    <source>
        <dbReference type="ARBA" id="ARBA00023121"/>
    </source>
</evidence>
<dbReference type="SMART" id="SM01120">
    <property type="entry name" value="Dak2"/>
    <property type="match status" value="1"/>
</dbReference>
<sequence>MLVPENPKIELNHLIQAFKLGAERVIANKNELNEINVFPVADGDTGSNLASLMTGILTTTYQKTETVTSFLEEIAEAAFEGARGNSGIILSQYFSGLARYTKSNQFSDFTQTLQFSVDYAYEAIETPVEGTMLTVIKVWAEAVRSNYAETGEVKATLELAFKAAEVALKNTPNQLAILKKRKVVDSGAKGFVYFLEGFTESFLGEVSVVTDNQQTGAINKLSKLNVDREITKAPKFRYCTEILLEDVYLNSQELKIMLRELGDSLVVGQTQRQTRVHIHTNEPAKVIASLNAVGTIKQQKADDMLLQYLVKSEPNSTIAIVTDSVADIPEKVLLNQQIHVLPLTIIVDGVAYIDKVTLDSQGLFQMASQVNQRSTTSLPSLATIQNLFSFLESHYEKVIFITVAKELSGTYNAVEKLANNYRSQSFEVAVIDSKQNSAAQGLVVLEAAKMIEEQRPFNDIVEQLNNTIQGTKIFVSIESLDAMISSGRIPTKVGKVIKRISLNPIVSLSKTGGGAIAGVAFSRQGSEKKILKKVCRLAKEHQLVSYSIVHAGNSLKAQEWAKIYTEKIGVAPAYVMNISTVVALGAGQGSVAIALTYQERG</sequence>
<dbReference type="Gene3D" id="3.30.1180.10">
    <property type="match status" value="1"/>
</dbReference>
<comment type="caution">
    <text evidence="3">The sequence shown here is derived from an EMBL/GenBank/DDBJ whole genome shotgun (WGS) entry which is preliminary data.</text>
</comment>
<dbReference type="SUPFAM" id="SSF101473">
    <property type="entry name" value="DhaL-like"/>
    <property type="match status" value="1"/>
</dbReference>
<keyword evidence="1" id="KW-0446">Lipid-binding</keyword>
<dbReference type="PANTHER" id="PTHR33434">
    <property type="entry name" value="DEGV DOMAIN-CONTAINING PROTEIN DR_1986-RELATED"/>
    <property type="match status" value="1"/>
</dbReference>
<dbReference type="InterPro" id="IPR036117">
    <property type="entry name" value="DhaL_dom_sf"/>
</dbReference>
<dbReference type="PROSITE" id="PS51482">
    <property type="entry name" value="DEGV"/>
    <property type="match status" value="1"/>
</dbReference>
<dbReference type="InterPro" id="IPR043168">
    <property type="entry name" value="DegV_C"/>
</dbReference>
<dbReference type="InterPro" id="IPR004007">
    <property type="entry name" value="DhaL_dom"/>
</dbReference>
<dbReference type="SUPFAM" id="SSF82549">
    <property type="entry name" value="DAK1/DegV-like"/>
    <property type="match status" value="1"/>
</dbReference>
<dbReference type="OrthoDB" id="9760324at2"/>
<evidence type="ECO:0000313" key="4">
    <source>
        <dbReference type="Proteomes" id="UP000287239"/>
    </source>
</evidence>
<dbReference type="GO" id="GO:0008289">
    <property type="term" value="F:lipid binding"/>
    <property type="evidence" value="ECO:0007669"/>
    <property type="project" value="UniProtKB-KW"/>
</dbReference>
<proteinExistence type="predicted"/>
<evidence type="ECO:0000259" key="2">
    <source>
        <dbReference type="PROSITE" id="PS51480"/>
    </source>
</evidence>
<protein>
    <recommendedName>
        <fullName evidence="2">DhaL domain-containing protein</fullName>
    </recommendedName>
</protein>
<name>A0A429ZJU4_9ENTE</name>
<dbReference type="PROSITE" id="PS51480">
    <property type="entry name" value="DHAL"/>
    <property type="match status" value="1"/>
</dbReference>
<organism evidence="3 4">
    <name type="scientific">Vagococcus salmoninarum</name>
    <dbReference type="NCBI Taxonomy" id="2739"/>
    <lineage>
        <taxon>Bacteria</taxon>
        <taxon>Bacillati</taxon>
        <taxon>Bacillota</taxon>
        <taxon>Bacilli</taxon>
        <taxon>Lactobacillales</taxon>
        <taxon>Enterococcaceae</taxon>
        <taxon>Vagococcus</taxon>
    </lineage>
</organism>
<dbReference type="Proteomes" id="UP000287239">
    <property type="component" value="Unassembled WGS sequence"/>
</dbReference>
<dbReference type="SMART" id="SM01121">
    <property type="entry name" value="Dak1_2"/>
    <property type="match status" value="1"/>
</dbReference>
<dbReference type="InterPro" id="IPR050270">
    <property type="entry name" value="DegV_domain_contain"/>
</dbReference>
<reference evidence="3 4" key="1">
    <citation type="submission" date="2017-05" db="EMBL/GenBank/DDBJ databases">
        <title>Vagococcus spp. assemblies.</title>
        <authorList>
            <person name="Gulvik C.A."/>
        </authorList>
    </citation>
    <scope>NUCLEOTIDE SEQUENCE [LARGE SCALE GENOMIC DNA]</scope>
    <source>
        <strain evidence="3 4">NCFB 2777</strain>
    </source>
</reference>
<dbReference type="Pfam" id="PF02734">
    <property type="entry name" value="Dak2"/>
    <property type="match status" value="1"/>
</dbReference>
<keyword evidence="4" id="KW-1185">Reference proteome</keyword>
<dbReference type="GO" id="GO:0006071">
    <property type="term" value="P:glycerol metabolic process"/>
    <property type="evidence" value="ECO:0007669"/>
    <property type="project" value="InterPro"/>
</dbReference>
<dbReference type="InterPro" id="IPR048394">
    <property type="entry name" value="FakA-like_M"/>
</dbReference>
<dbReference type="PANTHER" id="PTHR33434:SF8">
    <property type="entry name" value="DEGV DOMAIN-CONTAINING PROTEIN SPR1019"/>
    <property type="match status" value="1"/>
</dbReference>
<dbReference type="EMBL" id="NGJU01000017">
    <property type="protein sequence ID" value="RST93968.1"/>
    <property type="molecule type" value="Genomic_DNA"/>
</dbReference>